<dbReference type="GO" id="GO:0042777">
    <property type="term" value="P:proton motive force-driven plasma membrane ATP synthesis"/>
    <property type="evidence" value="ECO:0007669"/>
    <property type="project" value="UniProtKB-UniRule"/>
</dbReference>
<keyword evidence="8 10" id="KW-0139">CF(1)</keyword>
<dbReference type="PANTHER" id="PTHR11693:SF22">
    <property type="entry name" value="ATP SYNTHASE SUBUNIT GAMMA, MITOCHONDRIAL"/>
    <property type="match status" value="1"/>
</dbReference>
<dbReference type="InterPro" id="IPR035968">
    <property type="entry name" value="ATP_synth_F1_ATPase_gsu"/>
</dbReference>
<dbReference type="SUPFAM" id="SSF52943">
    <property type="entry name" value="ATP synthase (F1-ATPase), gamma subunit"/>
    <property type="match status" value="1"/>
</dbReference>
<comment type="subcellular location">
    <subcellularLocation>
        <location evidence="10">Cell membrane</location>
        <topology evidence="10">Peripheral membrane protein</topology>
    </subcellularLocation>
    <subcellularLocation>
        <location evidence="2">Membrane</location>
        <topology evidence="2">Peripheral membrane protein</topology>
    </subcellularLocation>
</comment>
<comment type="caution">
    <text evidence="11">The sequence shown here is derived from an EMBL/GenBank/DDBJ whole genome shotgun (WGS) entry which is preliminary data.</text>
</comment>
<organism evidence="11 12">
    <name type="scientific">Candidatus Falkowbacteria bacterium CG10_big_fil_rev_8_21_14_0_10_43_11</name>
    <dbReference type="NCBI Taxonomy" id="1974568"/>
    <lineage>
        <taxon>Bacteria</taxon>
        <taxon>Candidatus Falkowiibacteriota</taxon>
    </lineage>
</organism>
<evidence type="ECO:0000256" key="6">
    <source>
        <dbReference type="ARBA" id="ARBA00023065"/>
    </source>
</evidence>
<keyword evidence="7 10" id="KW-0472">Membrane</keyword>
<dbReference type="EMBL" id="PFAS01000011">
    <property type="protein sequence ID" value="PIT94070.1"/>
    <property type="molecule type" value="Genomic_DNA"/>
</dbReference>
<dbReference type="GO" id="GO:0046933">
    <property type="term" value="F:proton-transporting ATP synthase activity, rotational mechanism"/>
    <property type="evidence" value="ECO:0007669"/>
    <property type="project" value="UniProtKB-UniRule"/>
</dbReference>
<dbReference type="AlphaFoldDB" id="A0A2M6WMP6"/>
<dbReference type="PANTHER" id="PTHR11693">
    <property type="entry name" value="ATP SYNTHASE GAMMA CHAIN"/>
    <property type="match status" value="1"/>
</dbReference>
<protein>
    <recommendedName>
        <fullName evidence="10">ATP synthase gamma chain</fullName>
    </recommendedName>
    <alternativeName>
        <fullName evidence="10">ATP synthase F1 sector gamma subunit</fullName>
    </alternativeName>
    <alternativeName>
        <fullName evidence="10">F-ATPase gamma subunit</fullName>
    </alternativeName>
</protein>
<evidence type="ECO:0000313" key="12">
    <source>
        <dbReference type="Proteomes" id="UP000229335"/>
    </source>
</evidence>
<dbReference type="CDD" id="cd12151">
    <property type="entry name" value="F1-ATPase_gamma"/>
    <property type="match status" value="1"/>
</dbReference>
<evidence type="ECO:0000256" key="5">
    <source>
        <dbReference type="ARBA" id="ARBA00022781"/>
    </source>
</evidence>
<gene>
    <name evidence="10 11" type="primary">atpG</name>
    <name evidence="11" type="ORF">COU00_00925</name>
</gene>
<evidence type="ECO:0000256" key="10">
    <source>
        <dbReference type="HAMAP-Rule" id="MF_00815"/>
    </source>
</evidence>
<evidence type="ECO:0000256" key="1">
    <source>
        <dbReference type="ARBA" id="ARBA00003456"/>
    </source>
</evidence>
<sequence length="312" mass="34767">MASTRDIIRRIKSVKSTKKVTKAMELVSAAKMRRAIEAVLKTRSYANLSWLTVLDLAKAAEKNQKLHELLRSRQAIKKVGIILISSNRGLCGGFNANIINKAIKSIERHAGAETEFVILGKKGATVHRRFGFNLAAEFDKPDVVTEIAEVLPVAKMAIKDYLDGRYDKIMLAYTDFVSAVKQIPRVKQLLPVDLKAEDNLGVIGRDSNVAMTKEIIAAKQQKYFTNQEYIFEPNAKEVLDEMIPRLLEIQMFQAMLESNASEHSARMLAMRNASDAANDMIDDLTLTYNKARQANITREIAEIAGGAQALQS</sequence>
<dbReference type="GO" id="GO:0005886">
    <property type="term" value="C:plasma membrane"/>
    <property type="evidence" value="ECO:0007669"/>
    <property type="project" value="UniProtKB-SubCell"/>
</dbReference>
<evidence type="ECO:0000256" key="3">
    <source>
        <dbReference type="ARBA" id="ARBA00007681"/>
    </source>
</evidence>
<comment type="function">
    <text evidence="1 10">Produces ATP from ADP in the presence of a proton gradient across the membrane. The gamma chain is believed to be important in regulating ATPase activity and the flow of protons through the CF(0) complex.</text>
</comment>
<evidence type="ECO:0000256" key="8">
    <source>
        <dbReference type="ARBA" id="ARBA00023196"/>
    </source>
</evidence>
<dbReference type="NCBIfam" id="TIGR01146">
    <property type="entry name" value="ATPsyn_F1gamma"/>
    <property type="match status" value="1"/>
</dbReference>
<dbReference type="PROSITE" id="PS00153">
    <property type="entry name" value="ATPASE_GAMMA"/>
    <property type="match status" value="1"/>
</dbReference>
<evidence type="ECO:0000313" key="11">
    <source>
        <dbReference type="EMBL" id="PIT94070.1"/>
    </source>
</evidence>
<keyword evidence="4 10" id="KW-0813">Transport</keyword>
<evidence type="ECO:0000256" key="4">
    <source>
        <dbReference type="ARBA" id="ARBA00022448"/>
    </source>
</evidence>
<dbReference type="PRINTS" id="PR00126">
    <property type="entry name" value="ATPASEGAMMA"/>
</dbReference>
<keyword evidence="10" id="KW-1003">Cell membrane</keyword>
<keyword evidence="9 10" id="KW-0066">ATP synthesis</keyword>
<reference evidence="12" key="1">
    <citation type="submission" date="2017-09" db="EMBL/GenBank/DDBJ databases">
        <title>Depth-based differentiation of microbial function through sediment-hosted aquifers and enrichment of novel symbionts in the deep terrestrial subsurface.</title>
        <authorList>
            <person name="Probst A.J."/>
            <person name="Ladd B."/>
            <person name="Jarett J.K."/>
            <person name="Geller-Mcgrath D.E."/>
            <person name="Sieber C.M.K."/>
            <person name="Emerson J.B."/>
            <person name="Anantharaman K."/>
            <person name="Thomas B.C."/>
            <person name="Malmstrom R."/>
            <person name="Stieglmeier M."/>
            <person name="Klingl A."/>
            <person name="Woyke T."/>
            <person name="Ryan C.M."/>
            <person name="Banfield J.F."/>
        </authorList>
    </citation>
    <scope>NUCLEOTIDE SEQUENCE [LARGE SCALE GENOMIC DNA]</scope>
</reference>
<accession>A0A2M6WMP6</accession>
<dbReference type="InterPro" id="IPR023632">
    <property type="entry name" value="ATP_synth_F1_gsu_CS"/>
</dbReference>
<dbReference type="HAMAP" id="MF_00815">
    <property type="entry name" value="ATP_synth_gamma_bact"/>
    <property type="match status" value="1"/>
</dbReference>
<evidence type="ECO:0000256" key="9">
    <source>
        <dbReference type="ARBA" id="ARBA00023310"/>
    </source>
</evidence>
<dbReference type="GO" id="GO:0045259">
    <property type="term" value="C:proton-transporting ATP synthase complex"/>
    <property type="evidence" value="ECO:0007669"/>
    <property type="project" value="UniProtKB-KW"/>
</dbReference>
<dbReference type="GO" id="GO:0005524">
    <property type="term" value="F:ATP binding"/>
    <property type="evidence" value="ECO:0007669"/>
    <property type="project" value="UniProtKB-UniRule"/>
</dbReference>
<proteinExistence type="inferred from homology"/>
<dbReference type="Proteomes" id="UP000229335">
    <property type="component" value="Unassembled WGS sequence"/>
</dbReference>
<evidence type="ECO:0000256" key="7">
    <source>
        <dbReference type="ARBA" id="ARBA00023136"/>
    </source>
</evidence>
<dbReference type="Gene3D" id="3.40.1380.10">
    <property type="match status" value="1"/>
</dbReference>
<comment type="subunit">
    <text evidence="10">F-type ATPases have 2 components, CF(1) - the catalytic core - and CF(0) - the membrane proton channel. CF(1) has five subunits: alpha(3), beta(3), gamma(1), delta(1), epsilon(1). CF(0) has three main subunits: a, b and c.</text>
</comment>
<keyword evidence="6 10" id="KW-0406">Ion transport</keyword>
<dbReference type="Gene3D" id="1.10.287.80">
    <property type="entry name" value="ATP synthase, gamma subunit, helix hairpin domain"/>
    <property type="match status" value="2"/>
</dbReference>
<name>A0A2M6WMP6_9BACT</name>
<comment type="similarity">
    <text evidence="3 10">Belongs to the ATPase gamma chain family.</text>
</comment>
<dbReference type="Pfam" id="PF00231">
    <property type="entry name" value="ATP-synt"/>
    <property type="match status" value="1"/>
</dbReference>
<dbReference type="InterPro" id="IPR000131">
    <property type="entry name" value="ATP_synth_F1_gsu"/>
</dbReference>
<evidence type="ECO:0000256" key="2">
    <source>
        <dbReference type="ARBA" id="ARBA00004170"/>
    </source>
</evidence>
<keyword evidence="5 10" id="KW-0375">Hydrogen ion transport</keyword>